<proteinExistence type="predicted"/>
<comment type="caution">
    <text evidence="2">The sequence shown here is derived from an EMBL/GenBank/DDBJ whole genome shotgun (WGS) entry which is preliminary data.</text>
</comment>
<protein>
    <submittedName>
        <fullName evidence="2">Uncharacterized protein</fullName>
    </submittedName>
</protein>
<dbReference type="AlphaFoldDB" id="A0A4T2B9K0"/>
<dbReference type="EMBL" id="QYRT01000096">
    <property type="protein sequence ID" value="TIH26071.1"/>
    <property type="molecule type" value="Genomic_DNA"/>
</dbReference>
<feature type="transmembrane region" description="Helical" evidence="1">
    <location>
        <begin position="20"/>
        <end position="40"/>
    </location>
</feature>
<evidence type="ECO:0000313" key="3">
    <source>
        <dbReference type="Proteomes" id="UP000306192"/>
    </source>
</evidence>
<keyword evidence="3" id="KW-1185">Reference proteome</keyword>
<keyword evidence="1" id="KW-0812">Transmembrane</keyword>
<accession>A0A4T2B9K0</accession>
<organism evidence="2 3">
    <name type="scientific">Subtercola vilae</name>
    <dbReference type="NCBI Taxonomy" id="2056433"/>
    <lineage>
        <taxon>Bacteria</taxon>
        <taxon>Bacillati</taxon>
        <taxon>Actinomycetota</taxon>
        <taxon>Actinomycetes</taxon>
        <taxon>Micrococcales</taxon>
        <taxon>Microbacteriaceae</taxon>
        <taxon>Subtercola</taxon>
    </lineage>
</organism>
<gene>
    <name evidence="2" type="ORF">D4765_19045</name>
</gene>
<dbReference type="Proteomes" id="UP000306192">
    <property type="component" value="Unassembled WGS sequence"/>
</dbReference>
<keyword evidence="1" id="KW-0472">Membrane</keyword>
<evidence type="ECO:0000313" key="2">
    <source>
        <dbReference type="EMBL" id="TIH26071.1"/>
    </source>
</evidence>
<evidence type="ECO:0000256" key="1">
    <source>
        <dbReference type="SAM" id="Phobius"/>
    </source>
</evidence>
<sequence length="192" mass="20544">MGLRVFVGLSGPQAGLWNSVLVGATVLLTVPAILVTFFTLMKRRGRKIAVALAALRVAHSKELVFAGGVEQGFWLALRRLRADVENEGPGPWPIGSFHGNFVCAVVDDHALTYWSVDPVPVLFVSIPVGQIADVSIGSVPAGLTFRTGLILTIKRATSYRLTALIEDEARLGYPANSAAIQPIANALRKSKD</sequence>
<name>A0A4T2B9K0_9MICO</name>
<keyword evidence="1" id="KW-1133">Transmembrane helix</keyword>
<reference evidence="2 3" key="1">
    <citation type="journal article" date="2019" name="Microorganisms">
        <title>Systematic Affiliation and Genome Analysis of Subtercola vilae DB165(T) with Particular Emphasis on Cold Adaptation of an Isolate from a High-Altitude Cold Volcano Lake.</title>
        <authorList>
            <person name="Villalobos A.S."/>
            <person name="Wiese J."/>
            <person name="Imhoff J.F."/>
            <person name="Dorador C."/>
            <person name="Keller A."/>
            <person name="Hentschel U."/>
        </authorList>
    </citation>
    <scope>NUCLEOTIDE SEQUENCE [LARGE SCALE GENOMIC DNA]</scope>
    <source>
        <strain evidence="2 3">DB165</strain>
    </source>
</reference>